<feature type="region of interest" description="Disordered" evidence="1">
    <location>
        <begin position="418"/>
        <end position="442"/>
    </location>
</feature>
<accession>A0AA96WMW7</accession>
<protein>
    <submittedName>
        <fullName evidence="3">XRE family transcriptional regulator</fullName>
    </submittedName>
</protein>
<dbReference type="PROSITE" id="PS50943">
    <property type="entry name" value="HTH_CROC1"/>
    <property type="match status" value="1"/>
</dbReference>
<dbReference type="Gene3D" id="1.10.260.40">
    <property type="entry name" value="lambda repressor-like DNA-binding domains"/>
    <property type="match status" value="1"/>
</dbReference>
<dbReference type="GO" id="GO:0003677">
    <property type="term" value="F:DNA binding"/>
    <property type="evidence" value="ECO:0007669"/>
    <property type="project" value="InterPro"/>
</dbReference>
<geneLocation type="plasmid" evidence="3">
    <name>p1</name>
</geneLocation>
<dbReference type="InterPro" id="IPR001387">
    <property type="entry name" value="Cro/C1-type_HTH"/>
</dbReference>
<dbReference type="SUPFAM" id="SSF47413">
    <property type="entry name" value="lambda repressor-like DNA-binding domains"/>
    <property type="match status" value="1"/>
</dbReference>
<feature type="region of interest" description="Disordered" evidence="1">
    <location>
        <begin position="1"/>
        <end position="50"/>
    </location>
</feature>
<proteinExistence type="predicted"/>
<dbReference type="EMBL" id="CP053588">
    <property type="protein sequence ID" value="WNZ28164.1"/>
    <property type="molecule type" value="Genomic_DNA"/>
</dbReference>
<dbReference type="InterPro" id="IPR010982">
    <property type="entry name" value="Lambda_DNA-bd_dom_sf"/>
</dbReference>
<sequence>MQPKPSDREDSTPLIEDSTQLELTEVEVLPSQSTRTKIRKPRNLPRTEPPLFTTKSMEMIASGAPVISATQAFLKPPDWSEYGQERLYFQKHFGKGRYIEFYVLNKQKHQAESISTQAEREILEQYGVMAARLHAVFATYASLQSEPWKEPFHLLGTDLIKTLKVHNSNKFTKSQKLKAVADLAWVVGTLGAVIHWFEGDMDLCVRERSLLWIVSVQEYTQPNVDGESEELHEVVIRVQPGLWTHSFLNREGAQQRKALYQYGLIPKEVFDIDPHRRKMATSMALYLIQNSRSRPNGVYTVESLLESVLPSSDIEKALSDRRYGWKLKESVDNALLTLKDNLKIDIDFDDETYPLWLRPVWSLPDEIADLPTKERNQQLLGAKWLPDSYISKHWFPAKLTFRLPVQIQECLDELETRRTEKTSRASAGANTTRNKSNSKVKGTTAKALLPAAELDGKTVKAARQAKGWTQAQLATTIGKSVSWVKLVESDRRRAVDEDQSLLRQVLGIQ</sequence>
<name>A0AA96WMW7_9CYAN</name>
<evidence type="ECO:0000313" key="3">
    <source>
        <dbReference type="EMBL" id="WNZ28164.1"/>
    </source>
</evidence>
<reference evidence="3" key="1">
    <citation type="submission" date="2020-05" db="EMBL/GenBank/DDBJ databases">
        <authorList>
            <person name="Zhu T."/>
            <person name="Keshari N."/>
            <person name="Lu X."/>
        </authorList>
    </citation>
    <scope>NUCLEOTIDE SEQUENCE</scope>
    <source>
        <strain evidence="3">NK1-12</strain>
        <plasmid evidence="3">p1</plasmid>
    </source>
</reference>
<dbReference type="AlphaFoldDB" id="A0AA96WMW7"/>
<gene>
    <name evidence="3" type="ORF">HJG54_34730</name>
</gene>
<dbReference type="CDD" id="cd00093">
    <property type="entry name" value="HTH_XRE"/>
    <property type="match status" value="1"/>
</dbReference>
<organism evidence="3">
    <name type="scientific">Leptolyngbya sp. NK1-12</name>
    <dbReference type="NCBI Taxonomy" id="2547451"/>
    <lineage>
        <taxon>Bacteria</taxon>
        <taxon>Bacillati</taxon>
        <taxon>Cyanobacteriota</taxon>
        <taxon>Cyanophyceae</taxon>
        <taxon>Leptolyngbyales</taxon>
        <taxon>Leptolyngbyaceae</taxon>
        <taxon>Leptolyngbya group</taxon>
        <taxon>Leptolyngbya</taxon>
    </lineage>
</organism>
<feature type="domain" description="HTH cro/C1-type" evidence="2">
    <location>
        <begin position="459"/>
        <end position="493"/>
    </location>
</feature>
<feature type="compositionally biased region" description="Basic and acidic residues" evidence="1">
    <location>
        <begin position="1"/>
        <end position="11"/>
    </location>
</feature>
<feature type="compositionally biased region" description="Polar residues" evidence="1">
    <location>
        <begin position="424"/>
        <end position="441"/>
    </location>
</feature>
<keyword evidence="3" id="KW-0614">Plasmid</keyword>
<evidence type="ECO:0000256" key="1">
    <source>
        <dbReference type="SAM" id="MobiDB-lite"/>
    </source>
</evidence>
<evidence type="ECO:0000259" key="2">
    <source>
        <dbReference type="PROSITE" id="PS50943"/>
    </source>
</evidence>